<accession>A0A5E5C1C9</accession>
<evidence type="ECO:0000256" key="2">
    <source>
        <dbReference type="ARBA" id="ARBA00022801"/>
    </source>
</evidence>
<dbReference type="GO" id="GO:0016818">
    <property type="term" value="F:hydrolase activity, acting on acid anhydrides, in phosphorus-containing anhydrides"/>
    <property type="evidence" value="ECO:0007669"/>
    <property type="project" value="InterPro"/>
</dbReference>
<evidence type="ECO:0000313" key="5">
    <source>
        <dbReference type="Proteomes" id="UP000382040"/>
    </source>
</evidence>
<dbReference type="InterPro" id="IPR014905">
    <property type="entry name" value="HIRAN"/>
</dbReference>
<evidence type="ECO:0000259" key="3">
    <source>
        <dbReference type="Pfam" id="PF08797"/>
    </source>
</evidence>
<gene>
    <name evidence="4" type="ORF">PBR20603_04414</name>
</gene>
<dbReference type="Gene3D" id="3.30.70.2330">
    <property type="match status" value="1"/>
</dbReference>
<keyword evidence="2" id="KW-0378">Hydrolase</keyword>
<sequence>MWQFLFIAFIFVTVVAFLKLNQNSRRHASIDLSKKLSTGDDFRFPIVGESSYQAAIRHAVSQEGRHIPLRLVPEDTNPYDHHAVKVVYRGTTMGYLSRHDARSLRQTVSDLGHEFTDVDCHGLAFGGTPEKPTFGIWLNISIPKA</sequence>
<keyword evidence="5" id="KW-1185">Reference proteome</keyword>
<keyword evidence="1" id="KW-0479">Metal-binding</keyword>
<dbReference type="Pfam" id="PF08797">
    <property type="entry name" value="HIRAN"/>
    <property type="match status" value="1"/>
</dbReference>
<dbReference type="EMBL" id="CABPST010000015">
    <property type="protein sequence ID" value="VVE90430.1"/>
    <property type="molecule type" value="Genomic_DNA"/>
</dbReference>
<dbReference type="RefSeq" id="WP_150561565.1">
    <property type="nucleotide sequence ID" value="NZ_CABPST010000015.1"/>
</dbReference>
<name>A0A5E5C1C9_9BURK</name>
<organism evidence="4 5">
    <name type="scientific">Pandoraea bronchicola</name>
    <dbReference type="NCBI Taxonomy" id="2508287"/>
    <lineage>
        <taxon>Bacteria</taxon>
        <taxon>Pseudomonadati</taxon>
        <taxon>Pseudomonadota</taxon>
        <taxon>Betaproteobacteria</taxon>
        <taxon>Burkholderiales</taxon>
        <taxon>Burkholderiaceae</taxon>
        <taxon>Pandoraea</taxon>
    </lineage>
</organism>
<dbReference type="Proteomes" id="UP000382040">
    <property type="component" value="Unassembled WGS sequence"/>
</dbReference>
<proteinExistence type="predicted"/>
<dbReference type="AlphaFoldDB" id="A0A5E5C1C9"/>
<dbReference type="OrthoDB" id="8702168at2"/>
<dbReference type="GO" id="GO:0003676">
    <property type="term" value="F:nucleic acid binding"/>
    <property type="evidence" value="ECO:0007669"/>
    <property type="project" value="InterPro"/>
</dbReference>
<evidence type="ECO:0000313" key="4">
    <source>
        <dbReference type="EMBL" id="VVE90430.1"/>
    </source>
</evidence>
<feature type="domain" description="HIRAN" evidence="3">
    <location>
        <begin position="42"/>
        <end position="110"/>
    </location>
</feature>
<reference evidence="4 5" key="1">
    <citation type="submission" date="2019-08" db="EMBL/GenBank/DDBJ databases">
        <authorList>
            <person name="Peeters C."/>
        </authorList>
    </citation>
    <scope>NUCLEOTIDE SEQUENCE [LARGE SCALE GENOMIC DNA]</scope>
    <source>
        <strain evidence="4 5">LMG 20603</strain>
    </source>
</reference>
<protein>
    <recommendedName>
        <fullName evidence="3">HIRAN domain-containing protein</fullName>
    </recommendedName>
</protein>
<dbReference type="GO" id="GO:0008270">
    <property type="term" value="F:zinc ion binding"/>
    <property type="evidence" value="ECO:0007669"/>
    <property type="project" value="InterPro"/>
</dbReference>
<evidence type="ECO:0000256" key="1">
    <source>
        <dbReference type="ARBA" id="ARBA00022723"/>
    </source>
</evidence>